<dbReference type="GO" id="GO:0101005">
    <property type="term" value="F:deubiquitinase activity"/>
    <property type="evidence" value="ECO:0007669"/>
    <property type="project" value="TreeGrafter"/>
</dbReference>
<organism evidence="6 7">
    <name type="scientific">Symbiodinium necroappetens</name>
    <dbReference type="NCBI Taxonomy" id="1628268"/>
    <lineage>
        <taxon>Eukaryota</taxon>
        <taxon>Sar</taxon>
        <taxon>Alveolata</taxon>
        <taxon>Dinophyceae</taxon>
        <taxon>Suessiales</taxon>
        <taxon>Symbiodiniaceae</taxon>
        <taxon>Symbiodinium</taxon>
    </lineage>
</organism>
<proteinExistence type="inferred from homology"/>
<accession>A0A813BZQ2</accession>
<keyword evidence="2" id="KW-0645">Protease</keyword>
<dbReference type="SMART" id="SM01179">
    <property type="entry name" value="DUF862"/>
    <property type="match status" value="1"/>
</dbReference>
<reference evidence="6" key="1">
    <citation type="submission" date="2021-02" db="EMBL/GenBank/DDBJ databases">
        <authorList>
            <person name="Dougan E. K."/>
            <person name="Rhodes N."/>
            <person name="Thang M."/>
            <person name="Chan C."/>
        </authorList>
    </citation>
    <scope>NUCLEOTIDE SEQUENCE</scope>
</reference>
<feature type="compositionally biased region" description="Low complexity" evidence="4">
    <location>
        <begin position="102"/>
        <end position="113"/>
    </location>
</feature>
<evidence type="ECO:0000256" key="4">
    <source>
        <dbReference type="SAM" id="MobiDB-lite"/>
    </source>
</evidence>
<dbReference type="PANTHER" id="PTHR12378:SF9">
    <property type="entry name" value="OS06G0107000 PROTEIN"/>
    <property type="match status" value="1"/>
</dbReference>
<dbReference type="Proteomes" id="UP000601435">
    <property type="component" value="Unassembled WGS sequence"/>
</dbReference>
<dbReference type="GO" id="GO:0006508">
    <property type="term" value="P:proteolysis"/>
    <property type="evidence" value="ECO:0007669"/>
    <property type="project" value="UniProtKB-KW"/>
</dbReference>
<sequence>MRAETIGFNVPPTNACDINPLLKPGVVALCTASSRASCHTFFSQTARVQYIARVASLSRNLMLCVPDGAHRQMKEKLARRRRRTGMKSADGTLTETRPPAPAAASSPKPAEPLSSERKELAPLGPLGDFKPDPEEGCPCRAPRPAEADSYDIFTMTPQFDIYTPRDDTAANRPLRSKRRHLKGRKVRLHIYDVSRDPNIQRVNFVFANKDAPIKLGGLFHAGVEISKLEWAFGSGCLHESPTGVRCHQPKQNIQHSYRQTVYLGRTQCSREEVARILAEIAEEYSAESYDLLRKNCCHFADDLCRRLGVRSPPFWLLRLACVGAAVDEILPEPVRDLLPW</sequence>
<dbReference type="PANTHER" id="PTHR12378">
    <property type="entry name" value="DESUMOYLATING ISOPEPTIDASE"/>
    <property type="match status" value="1"/>
</dbReference>
<evidence type="ECO:0000256" key="1">
    <source>
        <dbReference type="ARBA" id="ARBA00008140"/>
    </source>
</evidence>
<dbReference type="Pfam" id="PF05903">
    <property type="entry name" value="Peptidase_C97"/>
    <property type="match status" value="1"/>
</dbReference>
<evidence type="ECO:0000259" key="5">
    <source>
        <dbReference type="PROSITE" id="PS51858"/>
    </source>
</evidence>
<dbReference type="AlphaFoldDB" id="A0A813BZQ2"/>
<dbReference type="Gene3D" id="3.90.1720.30">
    <property type="entry name" value="PPPDE domains"/>
    <property type="match status" value="1"/>
</dbReference>
<comment type="caution">
    <text evidence="6">The sequence shown here is derived from an EMBL/GenBank/DDBJ whole genome shotgun (WGS) entry which is preliminary data.</text>
</comment>
<protein>
    <recommendedName>
        <fullName evidence="5">PPPDE domain-containing protein</fullName>
    </recommendedName>
</protein>
<gene>
    <name evidence="6" type="ORF">SNEC2469_LOCUS32350</name>
</gene>
<dbReference type="PROSITE" id="PS51858">
    <property type="entry name" value="PPPDE"/>
    <property type="match status" value="1"/>
</dbReference>
<feature type="domain" description="PPPDE" evidence="5">
    <location>
        <begin position="184"/>
        <end position="330"/>
    </location>
</feature>
<name>A0A813BZQ2_9DINO</name>
<keyword evidence="3" id="KW-0378">Hydrolase</keyword>
<dbReference type="EMBL" id="CAJNJA010081585">
    <property type="protein sequence ID" value="CAE7930400.1"/>
    <property type="molecule type" value="Genomic_DNA"/>
</dbReference>
<feature type="region of interest" description="Disordered" evidence="4">
    <location>
        <begin position="72"/>
        <end position="143"/>
    </location>
</feature>
<dbReference type="InterPro" id="IPR042266">
    <property type="entry name" value="PPPDE_sf"/>
</dbReference>
<dbReference type="OrthoDB" id="412286at2759"/>
<comment type="similarity">
    <text evidence="1">Belongs to the DeSI family.</text>
</comment>
<dbReference type="InterPro" id="IPR008580">
    <property type="entry name" value="PPPDE_dom"/>
</dbReference>
<evidence type="ECO:0000256" key="3">
    <source>
        <dbReference type="ARBA" id="ARBA00022801"/>
    </source>
</evidence>
<keyword evidence="7" id="KW-1185">Reference proteome</keyword>
<evidence type="ECO:0000313" key="6">
    <source>
        <dbReference type="EMBL" id="CAE7930400.1"/>
    </source>
</evidence>
<dbReference type="GO" id="GO:0016579">
    <property type="term" value="P:protein deubiquitination"/>
    <property type="evidence" value="ECO:0007669"/>
    <property type="project" value="TreeGrafter"/>
</dbReference>
<evidence type="ECO:0000256" key="2">
    <source>
        <dbReference type="ARBA" id="ARBA00022670"/>
    </source>
</evidence>
<evidence type="ECO:0000313" key="7">
    <source>
        <dbReference type="Proteomes" id="UP000601435"/>
    </source>
</evidence>